<evidence type="ECO:0000313" key="1">
    <source>
        <dbReference type="EMBL" id="MCZ2476021.1"/>
    </source>
</evidence>
<accession>A0ABT4JKE3</accession>
<evidence type="ECO:0000313" key="2">
    <source>
        <dbReference type="Proteomes" id="UP001321186"/>
    </source>
</evidence>
<dbReference type="Pfam" id="PF05015">
    <property type="entry name" value="HigB-like_toxin"/>
    <property type="match status" value="1"/>
</dbReference>
<gene>
    <name evidence="1" type="ORF">G9H61_11225</name>
</gene>
<protein>
    <submittedName>
        <fullName evidence="1">Plasmid maintenance system killer family protein</fullName>
    </submittedName>
</protein>
<keyword evidence="2" id="KW-1185">Reference proteome</keyword>
<dbReference type="PANTHER" id="PTHR40266">
    <property type="entry name" value="TOXIN HIGB-1"/>
    <property type="match status" value="1"/>
</dbReference>
<reference evidence="1 2" key="1">
    <citation type="submission" date="2020-03" db="EMBL/GenBank/DDBJ databases">
        <authorList>
            <person name="Pitt A."/>
            <person name="Hahn M.W."/>
        </authorList>
    </citation>
    <scope>NUCLEOTIDE SEQUENCE [LARGE SCALE GENOMIC DNA]</scope>
    <source>
        <strain evidence="1 2">5A-MARBSE</strain>
    </source>
</reference>
<sequence length="94" mass="11173">MIKLFGDKETEKIWNGFQSRKLPVDIQNVARRKLRMLNNSQNLQDLRTPPANHLEKLSGNLLGYHSIRINKQWRIIFKWENDQASEVQIVDYHS</sequence>
<proteinExistence type="predicted"/>
<dbReference type="RefSeq" id="WP_269010577.1">
    <property type="nucleotide sequence ID" value="NZ_JAANOH010000004.1"/>
</dbReference>
<dbReference type="InterPro" id="IPR007711">
    <property type="entry name" value="HigB-1"/>
</dbReference>
<dbReference type="Gene3D" id="3.30.2310.20">
    <property type="entry name" value="RelE-like"/>
    <property type="match status" value="1"/>
</dbReference>
<dbReference type="SUPFAM" id="SSF143011">
    <property type="entry name" value="RelE-like"/>
    <property type="match status" value="1"/>
</dbReference>
<comment type="caution">
    <text evidence="1">The sequence shown here is derived from an EMBL/GenBank/DDBJ whole genome shotgun (WGS) entry which is preliminary data.</text>
</comment>
<dbReference type="InterPro" id="IPR035093">
    <property type="entry name" value="RelE/ParE_toxin_dom_sf"/>
</dbReference>
<dbReference type="PANTHER" id="PTHR40266:SF2">
    <property type="entry name" value="TOXIN HIGB-1"/>
    <property type="match status" value="1"/>
</dbReference>
<organism evidence="1 2">
    <name type="scientific">Aquirufa ecclesiirivi</name>
    <dbReference type="NCBI Taxonomy" id="2715124"/>
    <lineage>
        <taxon>Bacteria</taxon>
        <taxon>Pseudomonadati</taxon>
        <taxon>Bacteroidota</taxon>
        <taxon>Cytophagia</taxon>
        <taxon>Cytophagales</taxon>
        <taxon>Flectobacillaceae</taxon>
        <taxon>Aquirufa</taxon>
    </lineage>
</organism>
<name>A0ABT4JKE3_9BACT</name>
<dbReference type="Proteomes" id="UP001321186">
    <property type="component" value="Unassembled WGS sequence"/>
</dbReference>
<dbReference type="EMBL" id="JAANOH010000004">
    <property type="protein sequence ID" value="MCZ2476021.1"/>
    <property type="molecule type" value="Genomic_DNA"/>
</dbReference>